<dbReference type="InterPro" id="IPR051377">
    <property type="entry name" value="DNA_Pol-Epsilon_Subunit"/>
</dbReference>
<dbReference type="CDD" id="cd22928">
    <property type="entry name" value="HFD_POLE3_DPB4"/>
    <property type="match status" value="1"/>
</dbReference>
<feature type="domain" description="Transcription factor CBF/NF-Y/archaeal histone" evidence="5">
    <location>
        <begin position="15"/>
        <end position="79"/>
    </location>
</feature>
<organism evidence="8 10">
    <name type="scientific">Bursaphelenchus xylophilus</name>
    <name type="common">Pinewood nematode worm</name>
    <name type="synonym">Aphelenchoides xylophilus</name>
    <dbReference type="NCBI Taxonomy" id="6326"/>
    <lineage>
        <taxon>Eukaryota</taxon>
        <taxon>Metazoa</taxon>
        <taxon>Ecdysozoa</taxon>
        <taxon>Nematoda</taxon>
        <taxon>Chromadorea</taxon>
        <taxon>Rhabditida</taxon>
        <taxon>Tylenchina</taxon>
        <taxon>Tylenchomorpha</taxon>
        <taxon>Aphelenchoidea</taxon>
        <taxon>Aphelenchoididae</taxon>
        <taxon>Bursaphelenchus</taxon>
    </lineage>
</organism>
<dbReference type="Pfam" id="PF00808">
    <property type="entry name" value="CBFD_NFYB_HMF"/>
    <property type="match status" value="1"/>
</dbReference>
<feature type="compositionally biased region" description="Basic and acidic residues" evidence="4">
    <location>
        <begin position="107"/>
        <end position="121"/>
    </location>
</feature>
<dbReference type="GO" id="GO:0046982">
    <property type="term" value="F:protein heterodimerization activity"/>
    <property type="evidence" value="ECO:0007669"/>
    <property type="project" value="InterPro"/>
</dbReference>
<evidence type="ECO:0000256" key="3">
    <source>
        <dbReference type="ARBA" id="ARBA00039793"/>
    </source>
</evidence>
<dbReference type="PANTHER" id="PTHR46172:SF1">
    <property type="entry name" value="DNA POLYMERASE EPSILON SUBUNIT 3"/>
    <property type="match status" value="1"/>
</dbReference>
<dbReference type="OrthoDB" id="1707486at2759"/>
<evidence type="ECO:0000259" key="5">
    <source>
        <dbReference type="Pfam" id="PF00808"/>
    </source>
</evidence>
<reference evidence="7" key="2">
    <citation type="submission" date="2020-08" db="EMBL/GenBank/DDBJ databases">
        <authorList>
            <person name="Kikuchi T."/>
        </authorList>
    </citation>
    <scope>NUCLEOTIDE SEQUENCE</scope>
    <source>
        <strain evidence="6">Ka4C1</strain>
    </source>
</reference>
<dbReference type="GO" id="GO:0008623">
    <property type="term" value="C:CHRAC"/>
    <property type="evidence" value="ECO:0007669"/>
    <property type="project" value="TreeGrafter"/>
</dbReference>
<dbReference type="InterPro" id="IPR003958">
    <property type="entry name" value="CBFA_NFYB_domain"/>
</dbReference>
<dbReference type="SUPFAM" id="SSF47113">
    <property type="entry name" value="Histone-fold"/>
    <property type="match status" value="1"/>
</dbReference>
<dbReference type="GO" id="GO:0006272">
    <property type="term" value="P:leading strand elongation"/>
    <property type="evidence" value="ECO:0007669"/>
    <property type="project" value="TreeGrafter"/>
</dbReference>
<dbReference type="EMBL" id="CAJFCV020000005">
    <property type="protein sequence ID" value="CAG9123031.1"/>
    <property type="molecule type" value="Genomic_DNA"/>
</dbReference>
<dbReference type="InterPro" id="IPR009072">
    <property type="entry name" value="Histone-fold"/>
</dbReference>
<dbReference type="SMR" id="A0A1I7RSD5"/>
<feature type="region of interest" description="Disordered" evidence="4">
    <location>
        <begin position="107"/>
        <end position="146"/>
    </location>
</feature>
<dbReference type="AlphaFoldDB" id="A0A1I7RSD5"/>
<evidence type="ECO:0000313" key="10">
    <source>
        <dbReference type="WBParaSite" id="BXY_0363900.1"/>
    </source>
</evidence>
<protein>
    <recommendedName>
        <fullName evidence="3">DNA polymerase epsilon subunit 3</fullName>
    </recommendedName>
</protein>
<dbReference type="Proteomes" id="UP000659654">
    <property type="component" value="Unassembled WGS sequence"/>
</dbReference>
<dbReference type="WBParaSite" id="BXY_0363900.1">
    <property type="protein sequence ID" value="BXY_0363900.1"/>
    <property type="gene ID" value="BXY_0363900"/>
</dbReference>
<comment type="subcellular location">
    <subcellularLocation>
        <location evidence="1">Nucleus</location>
    </subcellularLocation>
</comment>
<evidence type="ECO:0000313" key="6">
    <source>
        <dbReference type="EMBL" id="CAD5231714.1"/>
    </source>
</evidence>
<evidence type="ECO:0000256" key="4">
    <source>
        <dbReference type="SAM" id="MobiDB-lite"/>
    </source>
</evidence>
<dbReference type="EMBL" id="CAJFDI010000005">
    <property type="protein sequence ID" value="CAD5231714.1"/>
    <property type="molecule type" value="Genomic_DNA"/>
</dbReference>
<keyword evidence="2" id="KW-0539">Nucleus</keyword>
<evidence type="ECO:0000256" key="2">
    <source>
        <dbReference type="ARBA" id="ARBA00023242"/>
    </source>
</evidence>
<proteinExistence type="predicted"/>
<reference evidence="10" key="1">
    <citation type="submission" date="2016-11" db="UniProtKB">
        <authorList>
            <consortium name="WormBaseParasite"/>
        </authorList>
    </citation>
    <scope>IDENTIFICATION</scope>
</reference>
<dbReference type="PANTHER" id="PTHR46172">
    <property type="entry name" value="DNA POLYMERASE EPSILON SUBUNIT 3"/>
    <property type="match status" value="1"/>
</dbReference>
<dbReference type="Proteomes" id="UP000095284">
    <property type="component" value="Unplaced"/>
</dbReference>
<name>A0A1I7RSD5_BURXY</name>
<gene>
    <name evidence="6" type="ORF">BXYJ_LOCUS11810</name>
</gene>
<dbReference type="GO" id="GO:0006974">
    <property type="term" value="P:DNA damage response"/>
    <property type="evidence" value="ECO:0007669"/>
    <property type="project" value="TreeGrafter"/>
</dbReference>
<evidence type="ECO:0000313" key="7">
    <source>
        <dbReference type="EMBL" id="CAG9123031.1"/>
    </source>
</evidence>
<evidence type="ECO:0000256" key="1">
    <source>
        <dbReference type="ARBA" id="ARBA00004123"/>
    </source>
</evidence>
<dbReference type="Proteomes" id="UP000582659">
    <property type="component" value="Unassembled WGS sequence"/>
</dbReference>
<dbReference type="Gene3D" id="1.10.20.10">
    <property type="entry name" value="Histone, subunit A"/>
    <property type="match status" value="1"/>
</dbReference>
<dbReference type="GO" id="GO:0031490">
    <property type="term" value="F:chromatin DNA binding"/>
    <property type="evidence" value="ECO:0007669"/>
    <property type="project" value="TreeGrafter"/>
</dbReference>
<keyword evidence="9" id="KW-1185">Reference proteome</keyword>
<dbReference type="GO" id="GO:0008622">
    <property type="term" value="C:epsilon DNA polymerase complex"/>
    <property type="evidence" value="ECO:0007669"/>
    <property type="project" value="TreeGrafter"/>
</dbReference>
<evidence type="ECO:0000313" key="9">
    <source>
        <dbReference type="Proteomes" id="UP000659654"/>
    </source>
</evidence>
<evidence type="ECO:0000313" key="8">
    <source>
        <dbReference type="Proteomes" id="UP000095284"/>
    </source>
</evidence>
<feature type="compositionally biased region" description="Acidic residues" evidence="4">
    <location>
        <begin position="122"/>
        <end position="133"/>
    </location>
</feature>
<sequence>MSDVDEANEFVEVLKLPQAPIDRIIKECLPAGFHASKETRTVFARAVAVFVLCLGTAASDNAKLGKRKTINVKDVKNALRMMRLDLPEIDELVERFIEQLETEKVSKADQTKNIEHDHEEELFNDIVENDSMNETDTRETSEVHLE</sequence>
<accession>A0A1I7RSD5</accession>
<feature type="compositionally biased region" description="Basic and acidic residues" evidence="4">
    <location>
        <begin position="135"/>
        <end position="146"/>
    </location>
</feature>
<dbReference type="GO" id="GO:0031507">
    <property type="term" value="P:heterochromatin formation"/>
    <property type="evidence" value="ECO:0007669"/>
    <property type="project" value="TreeGrafter"/>
</dbReference>
<dbReference type="eggNOG" id="KOG0870">
    <property type="taxonomic scope" value="Eukaryota"/>
</dbReference>